<proteinExistence type="predicted"/>
<comment type="caution">
    <text evidence="1">The sequence shown here is derived from an EMBL/GenBank/DDBJ whole genome shotgun (WGS) entry which is preliminary data.</text>
</comment>
<evidence type="ECO:0000313" key="1">
    <source>
        <dbReference type="EMBL" id="MBB5378048.1"/>
    </source>
</evidence>
<sequence length="40" mass="4603">MDHRFTLSDRDVEELLLARETCVTSGSIRTWCITFSDQVA</sequence>
<accession>A0A7W8NSJ8</accession>
<dbReference type="Proteomes" id="UP000539473">
    <property type="component" value="Unassembled WGS sequence"/>
</dbReference>
<dbReference type="AlphaFoldDB" id="A0A7W8NSJ8"/>
<organism evidence="1 2">
    <name type="scientific">Deinococcus metalli</name>
    <dbReference type="NCBI Taxonomy" id="1141878"/>
    <lineage>
        <taxon>Bacteria</taxon>
        <taxon>Thermotogati</taxon>
        <taxon>Deinococcota</taxon>
        <taxon>Deinococci</taxon>
        <taxon>Deinococcales</taxon>
        <taxon>Deinococcaceae</taxon>
        <taxon>Deinococcus</taxon>
    </lineage>
</organism>
<protein>
    <submittedName>
        <fullName evidence="1">Transposase-like protein</fullName>
    </submittedName>
</protein>
<dbReference type="EMBL" id="JACHFK010000010">
    <property type="protein sequence ID" value="MBB5378048.1"/>
    <property type="molecule type" value="Genomic_DNA"/>
</dbReference>
<evidence type="ECO:0000313" key="2">
    <source>
        <dbReference type="Proteomes" id="UP000539473"/>
    </source>
</evidence>
<reference evidence="1 2" key="1">
    <citation type="submission" date="2020-08" db="EMBL/GenBank/DDBJ databases">
        <title>Genomic Encyclopedia of Type Strains, Phase IV (KMG-IV): sequencing the most valuable type-strain genomes for metagenomic binning, comparative biology and taxonomic classification.</title>
        <authorList>
            <person name="Goeker M."/>
        </authorList>
    </citation>
    <scope>NUCLEOTIDE SEQUENCE [LARGE SCALE GENOMIC DNA]</scope>
    <source>
        <strain evidence="1 2">DSM 27521</strain>
    </source>
</reference>
<name>A0A7W8NSJ8_9DEIO</name>
<gene>
    <name evidence="1" type="ORF">HNQ07_003549</name>
</gene>